<dbReference type="InterPro" id="IPR005321">
    <property type="entry name" value="Peptidase_S58_DmpA"/>
</dbReference>
<keyword evidence="2" id="KW-0645">Protease</keyword>
<keyword evidence="3" id="KW-1185">Reference proteome</keyword>
<dbReference type="GO" id="GO:0004177">
    <property type="term" value="F:aminopeptidase activity"/>
    <property type="evidence" value="ECO:0007669"/>
    <property type="project" value="UniProtKB-KW"/>
</dbReference>
<dbReference type="PANTHER" id="PTHR36512">
    <property type="entry name" value="D-AMINOPEPTIDASE"/>
    <property type="match status" value="1"/>
</dbReference>
<organism evidence="2 3">
    <name type="scientific">Luteitalea pratensis</name>
    <dbReference type="NCBI Taxonomy" id="1855912"/>
    <lineage>
        <taxon>Bacteria</taxon>
        <taxon>Pseudomonadati</taxon>
        <taxon>Acidobacteriota</taxon>
        <taxon>Vicinamibacteria</taxon>
        <taxon>Vicinamibacterales</taxon>
        <taxon>Vicinamibacteraceae</taxon>
        <taxon>Luteitalea</taxon>
    </lineage>
</organism>
<dbReference type="KEGG" id="abac:LuPra_03277"/>
<dbReference type="Gene3D" id="3.60.70.12">
    <property type="entry name" value="L-amino peptidase D-ALA esterase/amidase"/>
    <property type="match status" value="1"/>
</dbReference>
<dbReference type="InterPro" id="IPR016117">
    <property type="entry name" value="ArgJ-like_dom_sf"/>
</dbReference>
<sequence length="322" mass="32030">MNGTLTDVEGLLVGHAVRRERPTGCTVILAREGAVAGVDVRGAAPGTRETDLLNPLNTVQQVHAIVLAGGSAFGLDAATGVMSWLESEGIGFKVGPTRVPIVPAAILFDLGIGDARIRPDAACGREAAMAASAAAVPQGSVGAGAGATVGKLHGMARAMKGGVGSASIRLPNGIVVAALVAVNARGDVIDPTTGKVVAGVRTADGRHLADARELLRQGVPAPAPVAENTTLGVVATNATLTKSEASLVARMAHDGFARAIAPVHTPSDGDVIFALATGKQAGVADVGLIGALAADVTAQAIVNAVQRADPLPSLPSARTLVP</sequence>
<reference evidence="2 3" key="1">
    <citation type="journal article" date="2016" name="Genome Announc.">
        <title>First Complete Genome Sequence of a Subdivision 6 Acidobacterium Strain.</title>
        <authorList>
            <person name="Huang S."/>
            <person name="Vieira S."/>
            <person name="Bunk B."/>
            <person name="Riedel T."/>
            <person name="Sproer C."/>
            <person name="Overmann J."/>
        </authorList>
    </citation>
    <scope>NUCLEOTIDE SEQUENCE [LARGE SCALE GENOMIC DNA]</scope>
    <source>
        <strain evidence="3">DSM 100886 HEG_-6_39</strain>
    </source>
</reference>
<dbReference type="STRING" id="1855912.LuPra_03277"/>
<accession>A0A143PQG5</accession>
<reference evidence="3" key="2">
    <citation type="submission" date="2016-04" db="EMBL/GenBank/DDBJ databases">
        <title>First Complete Genome Sequence of a Subdivision 6 Acidobacterium.</title>
        <authorList>
            <person name="Huang S."/>
            <person name="Vieira S."/>
            <person name="Bunk B."/>
            <person name="Riedel T."/>
            <person name="Sproeer C."/>
            <person name="Overmann J."/>
        </authorList>
    </citation>
    <scope>NUCLEOTIDE SEQUENCE [LARGE SCALE GENOMIC DNA]</scope>
    <source>
        <strain evidence="3">DSM 100886 HEG_-6_39</strain>
    </source>
</reference>
<protein>
    <submittedName>
        <fullName evidence="2">L-aminopeptidase/D-esterase</fullName>
    </submittedName>
</protein>
<dbReference type="CDD" id="cd02252">
    <property type="entry name" value="nylC_like"/>
    <property type="match status" value="1"/>
</dbReference>
<dbReference type="EMBL" id="CP015136">
    <property type="protein sequence ID" value="AMY10049.1"/>
    <property type="molecule type" value="Genomic_DNA"/>
</dbReference>
<evidence type="ECO:0000256" key="1">
    <source>
        <dbReference type="ARBA" id="ARBA00007068"/>
    </source>
</evidence>
<dbReference type="PATRIC" id="fig|1813736.3.peg.3483"/>
<keyword evidence="2" id="KW-0031">Aminopeptidase</keyword>
<dbReference type="OrthoDB" id="9808347at2"/>
<keyword evidence="2" id="KW-0378">Hydrolase</keyword>
<dbReference type="Proteomes" id="UP000076079">
    <property type="component" value="Chromosome"/>
</dbReference>
<gene>
    <name evidence="2" type="ORF">LuPra_03277</name>
</gene>
<dbReference type="AlphaFoldDB" id="A0A143PQG5"/>
<comment type="similarity">
    <text evidence="1">Belongs to the peptidase S58 family.</text>
</comment>
<dbReference type="SUPFAM" id="SSF56266">
    <property type="entry name" value="DmpA/ArgJ-like"/>
    <property type="match status" value="1"/>
</dbReference>
<name>A0A143PQG5_LUTPR</name>
<proteinExistence type="inferred from homology"/>
<evidence type="ECO:0000313" key="2">
    <source>
        <dbReference type="EMBL" id="AMY10049.1"/>
    </source>
</evidence>
<evidence type="ECO:0000313" key="3">
    <source>
        <dbReference type="Proteomes" id="UP000076079"/>
    </source>
</evidence>
<dbReference type="PANTHER" id="PTHR36512:SF3">
    <property type="entry name" value="BLR5678 PROTEIN"/>
    <property type="match status" value="1"/>
</dbReference>
<dbReference type="Pfam" id="PF03576">
    <property type="entry name" value="Peptidase_S58"/>
    <property type="match status" value="1"/>
</dbReference>